<dbReference type="Proteomes" id="UP000028995">
    <property type="component" value="Unassembled WGS sequence"/>
</dbReference>
<proteinExistence type="predicted"/>
<organism evidence="1 2">
    <name type="scientific">Bifidobacterium choerinum</name>
    <dbReference type="NCBI Taxonomy" id="35760"/>
    <lineage>
        <taxon>Bacteria</taxon>
        <taxon>Bacillati</taxon>
        <taxon>Actinomycetota</taxon>
        <taxon>Actinomycetes</taxon>
        <taxon>Bifidobacteriales</taxon>
        <taxon>Bifidobacteriaceae</taxon>
        <taxon>Bifidobacterium</taxon>
    </lineage>
</organism>
<dbReference type="STRING" id="35760.BCHO_1516"/>
<dbReference type="AlphaFoldDB" id="A0A087AB10"/>
<comment type="caution">
    <text evidence="1">The sequence shown here is derived from an EMBL/GenBank/DDBJ whole genome shotgun (WGS) entry which is preliminary data.</text>
</comment>
<dbReference type="eggNOG" id="COG5340">
    <property type="taxonomic scope" value="Bacteria"/>
</dbReference>
<reference evidence="1 2" key="1">
    <citation type="submission" date="2014-03" db="EMBL/GenBank/DDBJ databases">
        <title>Genomics of Bifidobacteria.</title>
        <authorList>
            <person name="Ventura M."/>
            <person name="Milani C."/>
            <person name="Lugli G.A."/>
        </authorList>
    </citation>
    <scope>NUCLEOTIDE SEQUENCE [LARGE SCALE GENOMIC DNA]</scope>
    <source>
        <strain evidence="1 2">LMG 10510</strain>
    </source>
</reference>
<dbReference type="EMBL" id="JGYU01000012">
    <property type="protein sequence ID" value="KFI55960.1"/>
    <property type="molecule type" value="Genomic_DNA"/>
</dbReference>
<name>A0A087AB10_9BIFI</name>
<protein>
    <recommendedName>
        <fullName evidence="3">CTP synthase</fullName>
    </recommendedName>
</protein>
<accession>A0A087AB10</accession>
<sequence length="319" mass="35837">MNKDTQIEELLDAAERQGRCAIPADANMRRKCARRFASGELVNPYPLLYIRADVWERLNPTKRKRAIVRALSTIHPTWVFAAESAICMFDIEQPYEIHPDGELTIASPARSSTYVCIKHGFVKRTLYVPDMPTTMSGGVQVTSLARTLFDCARLLPFELALPLADSAIRGGGFDITSLTQFPVSSLDDANRINAIVTHADPRSDNGAESRARAVIEEGGYLPPQLQYPFPNPNNPDFPLRVDFAWVFPDGSIIVGEYDGMAKYGATWTEVNTHVSMQCERDDHLRACGVTKIVHFNFDDIIHRERLYRKLDEAGVPRIR</sequence>
<evidence type="ECO:0008006" key="3">
    <source>
        <dbReference type="Google" id="ProtNLM"/>
    </source>
</evidence>
<evidence type="ECO:0000313" key="1">
    <source>
        <dbReference type="EMBL" id="KFI55960.1"/>
    </source>
</evidence>
<keyword evidence="2" id="KW-1185">Reference proteome</keyword>
<evidence type="ECO:0000313" key="2">
    <source>
        <dbReference type="Proteomes" id="UP000028995"/>
    </source>
</evidence>
<gene>
    <name evidence="1" type="ORF">BCHO_1516</name>
</gene>